<keyword evidence="5 7" id="KW-0274">FAD</keyword>
<proteinExistence type="inferred from homology"/>
<evidence type="ECO:0000256" key="7">
    <source>
        <dbReference type="PIRSR" id="PIRSR000189-1"/>
    </source>
</evidence>
<dbReference type="PANTHER" id="PTHR11530:SF11">
    <property type="entry name" value="D-ASPARTATE OXIDASE"/>
    <property type="match status" value="1"/>
</dbReference>
<dbReference type="GO" id="GO:0071949">
    <property type="term" value="F:FAD binding"/>
    <property type="evidence" value="ECO:0007669"/>
    <property type="project" value="InterPro"/>
</dbReference>
<evidence type="ECO:0000259" key="8">
    <source>
        <dbReference type="Pfam" id="PF01266"/>
    </source>
</evidence>
<dbReference type="GO" id="GO:0005782">
    <property type="term" value="C:peroxisomal matrix"/>
    <property type="evidence" value="ECO:0007669"/>
    <property type="project" value="UniProtKB-SubCell"/>
</dbReference>
<comment type="cofactor">
    <cofactor evidence="1 7">
        <name>FAD</name>
        <dbReference type="ChEBI" id="CHEBI:57692"/>
    </cofactor>
</comment>
<dbReference type="Gene3D" id="3.40.50.720">
    <property type="entry name" value="NAD(P)-binding Rossmann-like Domain"/>
    <property type="match status" value="1"/>
</dbReference>
<sequence length="338" mass="37289">MVVRVVVVGGGVSGVGSALAILQRLPSCNLTIIAEHFTPNTTGDGAAGFWEPHLTTGTPQEKIIQWCQETWELFCSWWQYKQQMGVSFVYGETISQDPVPEKSWQHVPFAFHSLSHSECVKFGPQYQSGFSFGTVTAEPLKFLPVLLEEVRALGGSVKMCRLTSLAEAAAEADIVINCSGLGARKLVPDPEVYPCRGQVMRVRAPWVGRYLCDASKKSFAYIIPNLETVVLGGTNQDHDWRLEVDPTDSQTIWDNCTALMPSLKKAEVIKEWVGLRPCRESGVRLEADELQVDSRIVPVVHNYGHGGSGVTLFWGCSKEVADIACDLIHKHYGLPSRL</sequence>
<dbReference type="EMBL" id="JARKIK010000019">
    <property type="protein sequence ID" value="KAK8745622.1"/>
    <property type="molecule type" value="Genomic_DNA"/>
</dbReference>
<dbReference type="GO" id="GO:0019478">
    <property type="term" value="P:D-amino acid catabolic process"/>
    <property type="evidence" value="ECO:0007669"/>
    <property type="project" value="TreeGrafter"/>
</dbReference>
<dbReference type="Proteomes" id="UP001445076">
    <property type="component" value="Unassembled WGS sequence"/>
</dbReference>
<comment type="similarity">
    <text evidence="3">Belongs to the DAMOX/DASOX family.</text>
</comment>
<evidence type="ECO:0000256" key="1">
    <source>
        <dbReference type="ARBA" id="ARBA00001974"/>
    </source>
</evidence>
<dbReference type="AlphaFoldDB" id="A0AAW0XMK3"/>
<feature type="domain" description="FAD dependent oxidoreductase" evidence="8">
    <location>
        <begin position="4"/>
        <end position="322"/>
    </location>
</feature>
<dbReference type="Gene3D" id="3.30.9.10">
    <property type="entry name" value="D-Amino Acid Oxidase, subunit A, domain 2"/>
    <property type="match status" value="1"/>
</dbReference>
<keyword evidence="4" id="KW-0285">Flavoprotein</keyword>
<dbReference type="InterPro" id="IPR006076">
    <property type="entry name" value="FAD-dep_OxRdtase"/>
</dbReference>
<name>A0AAW0XMK3_CHEQU</name>
<comment type="subcellular location">
    <subcellularLocation>
        <location evidence="2">Peroxisome matrix</location>
    </subcellularLocation>
</comment>
<evidence type="ECO:0000256" key="5">
    <source>
        <dbReference type="ARBA" id="ARBA00022827"/>
    </source>
</evidence>
<feature type="binding site" evidence="7">
    <location>
        <position position="221"/>
    </location>
    <ligand>
        <name>D-dopa</name>
        <dbReference type="ChEBI" id="CHEBI:149689"/>
    </ligand>
</feature>
<keyword evidence="10" id="KW-1185">Reference proteome</keyword>
<evidence type="ECO:0000256" key="2">
    <source>
        <dbReference type="ARBA" id="ARBA00004253"/>
    </source>
</evidence>
<feature type="binding site" evidence="7">
    <location>
        <position position="276"/>
    </location>
    <ligand>
        <name>D-dopa</name>
        <dbReference type="ChEBI" id="CHEBI:149689"/>
    </ligand>
</feature>
<dbReference type="PANTHER" id="PTHR11530">
    <property type="entry name" value="D-AMINO ACID OXIDASE"/>
    <property type="match status" value="1"/>
</dbReference>
<feature type="binding site" evidence="7">
    <location>
        <position position="307"/>
    </location>
    <ligand>
        <name>D-dopa</name>
        <dbReference type="ChEBI" id="CHEBI:149689"/>
    </ligand>
</feature>
<dbReference type="Pfam" id="PF01266">
    <property type="entry name" value="DAO"/>
    <property type="match status" value="1"/>
</dbReference>
<feature type="binding site" evidence="7">
    <location>
        <begin position="306"/>
        <end position="311"/>
    </location>
    <ligand>
        <name>FAD</name>
        <dbReference type="ChEBI" id="CHEBI:57692"/>
    </ligand>
</feature>
<evidence type="ECO:0000313" key="10">
    <source>
        <dbReference type="Proteomes" id="UP001445076"/>
    </source>
</evidence>
<keyword evidence="6" id="KW-0560">Oxidoreductase</keyword>
<gene>
    <name evidence="9" type="ORF">OTU49_000295</name>
</gene>
<dbReference type="SUPFAM" id="SSF51971">
    <property type="entry name" value="Nucleotide-binding domain"/>
    <property type="match status" value="1"/>
</dbReference>
<dbReference type="InterPro" id="IPR023209">
    <property type="entry name" value="DAO"/>
</dbReference>
<dbReference type="GO" id="GO:0003884">
    <property type="term" value="F:D-amino-acid oxidase activity"/>
    <property type="evidence" value="ECO:0007669"/>
    <property type="project" value="InterPro"/>
</dbReference>
<dbReference type="PIRSF" id="PIRSF000189">
    <property type="entry name" value="D-aa_oxidase"/>
    <property type="match status" value="1"/>
</dbReference>
<protein>
    <recommendedName>
        <fullName evidence="8">FAD dependent oxidoreductase domain-containing protein</fullName>
    </recommendedName>
</protein>
<evidence type="ECO:0000256" key="3">
    <source>
        <dbReference type="ARBA" id="ARBA00006730"/>
    </source>
</evidence>
<comment type="caution">
    <text evidence="9">The sequence shown here is derived from an EMBL/GenBank/DDBJ whole genome shotgun (WGS) entry which is preliminary data.</text>
</comment>
<reference evidence="9 10" key="1">
    <citation type="journal article" date="2024" name="BMC Genomics">
        <title>Genome assembly of redclaw crayfish (Cherax quadricarinatus) provides insights into its immune adaptation and hypoxia tolerance.</title>
        <authorList>
            <person name="Liu Z."/>
            <person name="Zheng J."/>
            <person name="Li H."/>
            <person name="Fang K."/>
            <person name="Wang S."/>
            <person name="He J."/>
            <person name="Zhou D."/>
            <person name="Weng S."/>
            <person name="Chi M."/>
            <person name="Gu Z."/>
            <person name="He J."/>
            <person name="Li F."/>
            <person name="Wang M."/>
        </authorList>
    </citation>
    <scope>NUCLEOTIDE SEQUENCE [LARGE SCALE GENOMIC DNA]</scope>
    <source>
        <strain evidence="9">ZL_2023a</strain>
    </source>
</reference>
<evidence type="ECO:0000256" key="6">
    <source>
        <dbReference type="ARBA" id="ARBA00023002"/>
    </source>
</evidence>
<accession>A0AAW0XMK3</accession>
<evidence type="ECO:0000256" key="4">
    <source>
        <dbReference type="ARBA" id="ARBA00022630"/>
    </source>
</evidence>
<organism evidence="9 10">
    <name type="scientific">Cherax quadricarinatus</name>
    <name type="common">Australian red claw crayfish</name>
    <dbReference type="NCBI Taxonomy" id="27406"/>
    <lineage>
        <taxon>Eukaryota</taxon>
        <taxon>Metazoa</taxon>
        <taxon>Ecdysozoa</taxon>
        <taxon>Arthropoda</taxon>
        <taxon>Crustacea</taxon>
        <taxon>Multicrustacea</taxon>
        <taxon>Malacostraca</taxon>
        <taxon>Eumalacostraca</taxon>
        <taxon>Eucarida</taxon>
        <taxon>Decapoda</taxon>
        <taxon>Pleocyemata</taxon>
        <taxon>Astacidea</taxon>
        <taxon>Parastacoidea</taxon>
        <taxon>Parastacidae</taxon>
        <taxon>Cherax</taxon>
    </lineage>
</organism>
<evidence type="ECO:0000313" key="9">
    <source>
        <dbReference type="EMBL" id="KAK8745622.1"/>
    </source>
</evidence>
<dbReference type="SUPFAM" id="SSF54373">
    <property type="entry name" value="FAD-linked reductases, C-terminal domain"/>
    <property type="match status" value="1"/>
</dbReference>